<keyword evidence="1" id="KW-0812">Transmembrane</keyword>
<keyword evidence="1" id="KW-1133">Transmembrane helix</keyword>
<organism evidence="2">
    <name type="scientific">Anopheles darlingi</name>
    <name type="common">Mosquito</name>
    <dbReference type="NCBI Taxonomy" id="43151"/>
    <lineage>
        <taxon>Eukaryota</taxon>
        <taxon>Metazoa</taxon>
        <taxon>Ecdysozoa</taxon>
        <taxon>Arthropoda</taxon>
        <taxon>Hexapoda</taxon>
        <taxon>Insecta</taxon>
        <taxon>Pterygota</taxon>
        <taxon>Neoptera</taxon>
        <taxon>Endopterygota</taxon>
        <taxon>Diptera</taxon>
        <taxon>Nematocera</taxon>
        <taxon>Culicoidea</taxon>
        <taxon>Culicidae</taxon>
        <taxon>Anophelinae</taxon>
        <taxon>Anopheles</taxon>
    </lineage>
</organism>
<protein>
    <submittedName>
        <fullName evidence="2">Uncharacterized protein</fullName>
    </submittedName>
</protein>
<keyword evidence="1" id="KW-0472">Membrane</keyword>
<name>A0A2M4DJ57_ANODA</name>
<feature type="transmembrane region" description="Helical" evidence="1">
    <location>
        <begin position="6"/>
        <end position="26"/>
    </location>
</feature>
<evidence type="ECO:0000313" key="2">
    <source>
        <dbReference type="EMBL" id="MBW77593.1"/>
    </source>
</evidence>
<dbReference type="EMBL" id="GGFL01013415">
    <property type="protein sequence ID" value="MBW77593.1"/>
    <property type="molecule type" value="Transcribed_RNA"/>
</dbReference>
<proteinExistence type="predicted"/>
<evidence type="ECO:0000256" key="1">
    <source>
        <dbReference type="SAM" id="Phobius"/>
    </source>
</evidence>
<sequence>MQHNTASRGVWYGLLLLCFSVVAPYVRTYGYRASRVAALLRIGKLGFLVVFRFFFFFLFCIHPGAVSVSNAHVTANIVASSSSNFQELLATVQG</sequence>
<dbReference type="AlphaFoldDB" id="A0A2M4DJ57"/>
<accession>A0A2M4DJ57</accession>
<reference evidence="2" key="1">
    <citation type="submission" date="2018-01" db="EMBL/GenBank/DDBJ databases">
        <title>An insight into the sialome of Amazonian anophelines.</title>
        <authorList>
            <person name="Ribeiro J.M."/>
            <person name="Scarpassa V."/>
            <person name="Calvo E."/>
        </authorList>
    </citation>
    <scope>NUCLEOTIDE SEQUENCE</scope>
</reference>
<feature type="transmembrane region" description="Helical" evidence="1">
    <location>
        <begin position="38"/>
        <end position="59"/>
    </location>
</feature>